<keyword evidence="2" id="KW-1185">Reference proteome</keyword>
<dbReference type="RefSeq" id="WP_063634708.1">
    <property type="nucleotide sequence ID" value="NZ_CP015285.1"/>
</dbReference>
<dbReference type="EMBL" id="CP015285">
    <property type="protein sequence ID" value="ANC91611.1"/>
    <property type="molecule type" value="Genomic_DNA"/>
</dbReference>
<proteinExistence type="predicted"/>
<dbReference type="AlphaFoldDB" id="A0A168Y576"/>
<evidence type="ECO:0000313" key="2">
    <source>
        <dbReference type="Proteomes" id="UP000077405"/>
    </source>
</evidence>
<organism evidence="1 2">
    <name type="scientific">Azospirillum humicireducens</name>
    <dbReference type="NCBI Taxonomy" id="1226968"/>
    <lineage>
        <taxon>Bacteria</taxon>
        <taxon>Pseudomonadati</taxon>
        <taxon>Pseudomonadota</taxon>
        <taxon>Alphaproteobacteria</taxon>
        <taxon>Rhodospirillales</taxon>
        <taxon>Azospirillaceae</taxon>
        <taxon>Azospirillum</taxon>
    </lineage>
</organism>
<dbReference type="Proteomes" id="UP000077405">
    <property type="component" value="Chromosome"/>
</dbReference>
<sequence length="59" mass="6635">MPIDSDQDLERAVQEFQRLSDAPDESEEGRRRSVLDADIKAYYARCANTLRPGKPPSIG</sequence>
<dbReference type="OrthoDB" id="7307155at2"/>
<dbReference type="STRING" id="1226968.A6A40_06685"/>
<dbReference type="KEGG" id="ahu:A6A40_06685"/>
<evidence type="ECO:0000313" key="1">
    <source>
        <dbReference type="EMBL" id="ANC91611.1"/>
    </source>
</evidence>
<reference evidence="1 2" key="1">
    <citation type="journal article" date="2013" name="Int. J. Syst. Evol. Microbiol.">
        <title>Azospirillum humicireducens sp. nov., a nitrogen-fixing bacterium isolated from a microbial fuel cell.</title>
        <authorList>
            <person name="Zhou S."/>
            <person name="Han L."/>
            <person name="Wang Y."/>
            <person name="Yang G."/>
            <person name="Zhuang L."/>
            <person name="Hu P."/>
        </authorList>
    </citation>
    <scope>NUCLEOTIDE SEQUENCE [LARGE SCALE GENOMIC DNA]</scope>
    <source>
        <strain evidence="1 2">SgZ-5</strain>
    </source>
</reference>
<name>A0A168Y576_9PROT</name>
<accession>A0A168Y576</accession>
<gene>
    <name evidence="1" type="ORF">A6A40_06685</name>
</gene>
<protein>
    <submittedName>
        <fullName evidence="1">Uncharacterized protein</fullName>
    </submittedName>
</protein>